<dbReference type="Proteomes" id="UP000238093">
    <property type="component" value="Chromosome I"/>
</dbReference>
<evidence type="ECO:0000313" key="1">
    <source>
        <dbReference type="EMBL" id="SOS35679.1"/>
    </source>
</evidence>
<organism evidence="1 2">
    <name type="scientific">Pseudomonas syringae group genomosp. 3</name>
    <dbReference type="NCBI Taxonomy" id="251701"/>
    <lineage>
        <taxon>Bacteria</taxon>
        <taxon>Pseudomonadati</taxon>
        <taxon>Pseudomonadota</taxon>
        <taxon>Gammaproteobacteria</taxon>
        <taxon>Pseudomonadales</taxon>
        <taxon>Pseudomonadaceae</taxon>
        <taxon>Pseudomonas</taxon>
    </lineage>
</organism>
<proteinExistence type="predicted"/>
<dbReference type="AlphaFoldDB" id="A0A2K4WIF1"/>
<reference evidence="1 2" key="1">
    <citation type="submission" date="2017-11" db="EMBL/GenBank/DDBJ databases">
        <authorList>
            <person name="Han C.G."/>
        </authorList>
    </citation>
    <scope>NUCLEOTIDE SEQUENCE [LARGE SCALE GENOMIC DNA]</scope>
    <source>
        <strain evidence="1">CFBP6411</strain>
    </source>
</reference>
<dbReference type="EMBL" id="LT963408">
    <property type="protein sequence ID" value="SOS35679.1"/>
    <property type="molecule type" value="Genomic_DNA"/>
</dbReference>
<evidence type="ECO:0000313" key="2">
    <source>
        <dbReference type="Proteomes" id="UP000238093"/>
    </source>
</evidence>
<sequence>MPFWTLCVLFVALRVTCWFCESVRFGLDSSHLFAPRRVTLKDQSNQNPGSVSGPTSSGSFALTLIRRSPQRTIHGTVRLARRPASHPPDQRQSSAVTYVALCVVSANAVKKRFFNYRATLRVACRSGRSASSLWRFASHKGSAMSVGYVPGSRHLFAPRRLTLKDQSKQNPGSVSGPTSSGSFALTLIRRSLQRAILGPVQLARRPASHPPDQRQSSAVTYVALCVVSAIVIKKRFRLYAVIMSRA</sequence>
<name>A0A2K4WIF1_9PSED</name>
<protein>
    <submittedName>
        <fullName evidence="1">Uncharacterized protein</fullName>
    </submittedName>
</protein>
<gene>
    <name evidence="1" type="ORF">CFBP6411_04322</name>
</gene>
<accession>A0A2K4WIF1</accession>